<comment type="caution">
    <text evidence="1">The sequence shown here is derived from an EMBL/GenBank/DDBJ whole genome shotgun (WGS) entry which is preliminary data.</text>
</comment>
<dbReference type="EMBL" id="BAABFL010000422">
    <property type="protein sequence ID" value="GAA4650820.1"/>
    <property type="molecule type" value="Genomic_DNA"/>
</dbReference>
<proteinExistence type="predicted"/>
<evidence type="ECO:0000313" key="1">
    <source>
        <dbReference type="EMBL" id="GAA4650820.1"/>
    </source>
</evidence>
<gene>
    <name evidence="1" type="ORF">GCM10023116_31030</name>
</gene>
<protein>
    <submittedName>
        <fullName evidence="1">Uncharacterized protein</fullName>
    </submittedName>
</protein>
<organism evidence="1 2">
    <name type="scientific">Kistimonas scapharcae</name>
    <dbReference type="NCBI Taxonomy" id="1036133"/>
    <lineage>
        <taxon>Bacteria</taxon>
        <taxon>Pseudomonadati</taxon>
        <taxon>Pseudomonadota</taxon>
        <taxon>Gammaproteobacteria</taxon>
        <taxon>Oceanospirillales</taxon>
        <taxon>Endozoicomonadaceae</taxon>
        <taxon>Kistimonas</taxon>
    </lineage>
</organism>
<accession>A0ABP8V408</accession>
<dbReference type="Proteomes" id="UP001500604">
    <property type="component" value="Unassembled WGS sequence"/>
</dbReference>
<sequence length="142" mass="15950">MLSKEQKERLTGELTGLFSVVKLRLDGHEITINRVRIAENKTALGVYIDGEIKGEDIGPLTDETRAICRKVWRHRQRSLYKPGSVAKLVKEVGKRRARKIAPDLDKKITLIDPTFNTAGSLVRQFSRLEGLEVVAIGVEQEA</sequence>
<dbReference type="RefSeq" id="WP_345197068.1">
    <property type="nucleotide sequence ID" value="NZ_BAABFL010000422.1"/>
</dbReference>
<evidence type="ECO:0000313" key="2">
    <source>
        <dbReference type="Proteomes" id="UP001500604"/>
    </source>
</evidence>
<reference evidence="2" key="1">
    <citation type="journal article" date="2019" name="Int. J. Syst. Evol. Microbiol.">
        <title>The Global Catalogue of Microorganisms (GCM) 10K type strain sequencing project: providing services to taxonomists for standard genome sequencing and annotation.</title>
        <authorList>
            <consortium name="The Broad Institute Genomics Platform"/>
            <consortium name="The Broad Institute Genome Sequencing Center for Infectious Disease"/>
            <person name="Wu L."/>
            <person name="Ma J."/>
        </authorList>
    </citation>
    <scope>NUCLEOTIDE SEQUENCE [LARGE SCALE GENOMIC DNA]</scope>
    <source>
        <strain evidence="2">JCM 17805</strain>
    </source>
</reference>
<name>A0ABP8V408_9GAMM</name>
<keyword evidence="2" id="KW-1185">Reference proteome</keyword>